<dbReference type="STRING" id="1123756.MGEO_18205"/>
<sequence>MTRRDIGALLFDKDGTLFDFAATWEAWAVRLLAKLSEGDAARAGFLGNLIGFDVDRGKFEADSFVIAGTPDELVDVLSPEFPFLSRTDLFTMINEEAANAPMAEAVPLAPLLQRFAVQGLFLGVATNDAERPALAHLDAAGVRGHFHFIAGSDSGFGAKPAPGQLHAFCNAVGVAPGRAVMVGDSTHDLIAGRAAGMWTVAVLTGMAQADQLEPHADVVLPDIGHLPGWLGLP</sequence>
<evidence type="ECO:0000256" key="4">
    <source>
        <dbReference type="ARBA" id="ARBA00013078"/>
    </source>
</evidence>
<dbReference type="InterPro" id="IPR023198">
    <property type="entry name" value="PGP-like_dom2"/>
</dbReference>
<dbReference type="SFLD" id="SFLDG01129">
    <property type="entry name" value="C1.5:_HAD__Beta-PGM__Phosphata"/>
    <property type="match status" value="1"/>
</dbReference>
<gene>
    <name evidence="5" type="ORF">MGEO_18205</name>
</gene>
<name>A0A1X4NFE2_9RHOB</name>
<keyword evidence="6" id="KW-1185">Reference proteome</keyword>
<dbReference type="InterPro" id="IPR036412">
    <property type="entry name" value="HAD-like_sf"/>
</dbReference>
<comment type="catalytic activity">
    <reaction evidence="1">
        <text>2-phosphoglycolate + H2O = glycolate + phosphate</text>
        <dbReference type="Rhea" id="RHEA:14369"/>
        <dbReference type="ChEBI" id="CHEBI:15377"/>
        <dbReference type="ChEBI" id="CHEBI:29805"/>
        <dbReference type="ChEBI" id="CHEBI:43474"/>
        <dbReference type="ChEBI" id="CHEBI:58033"/>
        <dbReference type="EC" id="3.1.3.18"/>
    </reaction>
</comment>
<dbReference type="Gene3D" id="3.40.50.1000">
    <property type="entry name" value="HAD superfamily/HAD-like"/>
    <property type="match status" value="1"/>
</dbReference>
<comment type="pathway">
    <text evidence="2">Organic acid metabolism; glycolate biosynthesis; glycolate from 2-phosphoglycolate: step 1/1.</text>
</comment>
<dbReference type="Pfam" id="PF00702">
    <property type="entry name" value="Hydrolase"/>
    <property type="match status" value="1"/>
</dbReference>
<dbReference type="Proteomes" id="UP000193926">
    <property type="component" value="Unassembled WGS sequence"/>
</dbReference>
<dbReference type="EMBL" id="JFKC01000026">
    <property type="protein sequence ID" value="OSQ45645.1"/>
    <property type="molecule type" value="Genomic_DNA"/>
</dbReference>
<dbReference type="GO" id="GO:0008967">
    <property type="term" value="F:phosphoglycolate phosphatase activity"/>
    <property type="evidence" value="ECO:0007669"/>
    <property type="project" value="UniProtKB-EC"/>
</dbReference>
<reference evidence="5 6" key="1">
    <citation type="submission" date="2014-03" db="EMBL/GenBank/DDBJ databases">
        <title>The draft genome sequence of Marivita geojedonensis KCTC 23882.</title>
        <authorList>
            <person name="Lai Q."/>
            <person name="Shao Z."/>
        </authorList>
    </citation>
    <scope>NUCLEOTIDE SEQUENCE [LARGE SCALE GENOMIC DNA]</scope>
    <source>
        <strain evidence="5 6">DPG-138</strain>
    </source>
</reference>
<evidence type="ECO:0000313" key="5">
    <source>
        <dbReference type="EMBL" id="OSQ45645.1"/>
    </source>
</evidence>
<dbReference type="GO" id="GO:0006281">
    <property type="term" value="P:DNA repair"/>
    <property type="evidence" value="ECO:0007669"/>
    <property type="project" value="TreeGrafter"/>
</dbReference>
<proteinExistence type="inferred from homology"/>
<dbReference type="GO" id="GO:0005829">
    <property type="term" value="C:cytosol"/>
    <property type="evidence" value="ECO:0007669"/>
    <property type="project" value="TreeGrafter"/>
</dbReference>
<dbReference type="AlphaFoldDB" id="A0A1X4NFE2"/>
<dbReference type="InterPro" id="IPR006439">
    <property type="entry name" value="HAD-SF_hydro_IA"/>
</dbReference>
<evidence type="ECO:0000256" key="2">
    <source>
        <dbReference type="ARBA" id="ARBA00004818"/>
    </source>
</evidence>
<evidence type="ECO:0000256" key="1">
    <source>
        <dbReference type="ARBA" id="ARBA00000830"/>
    </source>
</evidence>
<evidence type="ECO:0000256" key="3">
    <source>
        <dbReference type="ARBA" id="ARBA00006171"/>
    </source>
</evidence>
<dbReference type="InterPro" id="IPR023214">
    <property type="entry name" value="HAD_sf"/>
</dbReference>
<dbReference type="PANTHER" id="PTHR43434:SF1">
    <property type="entry name" value="PHOSPHOGLYCOLATE PHOSPHATASE"/>
    <property type="match status" value="1"/>
</dbReference>
<dbReference type="EC" id="3.1.3.18" evidence="4"/>
<dbReference type="RefSeq" id="WP_085641071.1">
    <property type="nucleotide sequence ID" value="NZ_JFKC01000026.1"/>
</dbReference>
<dbReference type="SUPFAM" id="SSF56784">
    <property type="entry name" value="HAD-like"/>
    <property type="match status" value="1"/>
</dbReference>
<organism evidence="5 6">
    <name type="scientific">Marivita geojedonensis</name>
    <dbReference type="NCBI Taxonomy" id="1123756"/>
    <lineage>
        <taxon>Bacteria</taxon>
        <taxon>Pseudomonadati</taxon>
        <taxon>Pseudomonadota</taxon>
        <taxon>Alphaproteobacteria</taxon>
        <taxon>Rhodobacterales</taxon>
        <taxon>Roseobacteraceae</taxon>
        <taxon>Marivita</taxon>
    </lineage>
</organism>
<dbReference type="PANTHER" id="PTHR43434">
    <property type="entry name" value="PHOSPHOGLYCOLATE PHOSPHATASE"/>
    <property type="match status" value="1"/>
</dbReference>
<comment type="caution">
    <text evidence="5">The sequence shown here is derived from an EMBL/GenBank/DDBJ whole genome shotgun (WGS) entry which is preliminary data.</text>
</comment>
<evidence type="ECO:0000313" key="6">
    <source>
        <dbReference type="Proteomes" id="UP000193926"/>
    </source>
</evidence>
<protein>
    <recommendedName>
        <fullName evidence="4">phosphoglycolate phosphatase</fullName>
        <ecNumber evidence="4">3.1.3.18</ecNumber>
    </recommendedName>
</protein>
<dbReference type="Gene3D" id="1.10.150.240">
    <property type="entry name" value="Putative phosphatase, domain 2"/>
    <property type="match status" value="1"/>
</dbReference>
<dbReference type="OrthoDB" id="9797743at2"/>
<dbReference type="NCBIfam" id="TIGR01549">
    <property type="entry name" value="HAD-SF-IA-v1"/>
    <property type="match status" value="1"/>
</dbReference>
<dbReference type="InterPro" id="IPR050155">
    <property type="entry name" value="HAD-like_hydrolase_sf"/>
</dbReference>
<accession>A0A1X4NFE2</accession>
<dbReference type="SFLD" id="SFLDS00003">
    <property type="entry name" value="Haloacid_Dehalogenase"/>
    <property type="match status" value="1"/>
</dbReference>
<comment type="similarity">
    <text evidence="3">Belongs to the HAD-like hydrolase superfamily. CbbY/CbbZ/Gph/YieH family.</text>
</comment>